<evidence type="ECO:0008006" key="4">
    <source>
        <dbReference type="Google" id="ProtNLM"/>
    </source>
</evidence>
<dbReference type="AlphaFoldDB" id="A0A392LZ13"/>
<dbReference type="EMBL" id="LXQA010000825">
    <property type="protein sequence ID" value="MCH80243.1"/>
    <property type="molecule type" value="Genomic_DNA"/>
</dbReference>
<name>A0A392LZ13_9FABA</name>
<reference evidence="2 3" key="1">
    <citation type="journal article" date="2018" name="Front. Plant Sci.">
        <title>Red Clover (Trifolium pratense) and Zigzag Clover (T. medium) - A Picture of Genomic Similarities and Differences.</title>
        <authorList>
            <person name="Dluhosova J."/>
            <person name="Istvanek J."/>
            <person name="Nedelnik J."/>
            <person name="Repkova J."/>
        </authorList>
    </citation>
    <scope>NUCLEOTIDE SEQUENCE [LARGE SCALE GENOMIC DNA]</scope>
    <source>
        <strain evidence="3">cv. 10/8</strain>
        <tissue evidence="2">Leaf</tissue>
    </source>
</reference>
<evidence type="ECO:0000313" key="2">
    <source>
        <dbReference type="EMBL" id="MCH80243.1"/>
    </source>
</evidence>
<accession>A0A392LZ13</accession>
<sequence>MEVCSTCVARRVSLVCSARGTLLCLMCRARVCSLCTQRESVEMEQDGGAGHDFGSLVSQRTGPGSGHGSLGPVQNNTL</sequence>
<gene>
    <name evidence="2" type="ORF">A2U01_0001009</name>
</gene>
<protein>
    <recommendedName>
        <fullName evidence="4">B box-type domain-containing protein</fullName>
    </recommendedName>
</protein>
<organism evidence="2 3">
    <name type="scientific">Trifolium medium</name>
    <dbReference type="NCBI Taxonomy" id="97028"/>
    <lineage>
        <taxon>Eukaryota</taxon>
        <taxon>Viridiplantae</taxon>
        <taxon>Streptophyta</taxon>
        <taxon>Embryophyta</taxon>
        <taxon>Tracheophyta</taxon>
        <taxon>Spermatophyta</taxon>
        <taxon>Magnoliopsida</taxon>
        <taxon>eudicotyledons</taxon>
        <taxon>Gunneridae</taxon>
        <taxon>Pentapetalae</taxon>
        <taxon>rosids</taxon>
        <taxon>fabids</taxon>
        <taxon>Fabales</taxon>
        <taxon>Fabaceae</taxon>
        <taxon>Papilionoideae</taxon>
        <taxon>50 kb inversion clade</taxon>
        <taxon>NPAAA clade</taxon>
        <taxon>Hologalegina</taxon>
        <taxon>IRL clade</taxon>
        <taxon>Trifolieae</taxon>
        <taxon>Trifolium</taxon>
    </lineage>
</organism>
<evidence type="ECO:0000313" key="3">
    <source>
        <dbReference type="Proteomes" id="UP000265520"/>
    </source>
</evidence>
<comment type="caution">
    <text evidence="2">The sequence shown here is derived from an EMBL/GenBank/DDBJ whole genome shotgun (WGS) entry which is preliminary data.</text>
</comment>
<feature type="region of interest" description="Disordered" evidence="1">
    <location>
        <begin position="45"/>
        <end position="78"/>
    </location>
</feature>
<keyword evidence="3" id="KW-1185">Reference proteome</keyword>
<evidence type="ECO:0000256" key="1">
    <source>
        <dbReference type="SAM" id="MobiDB-lite"/>
    </source>
</evidence>
<proteinExistence type="predicted"/>
<dbReference type="Proteomes" id="UP000265520">
    <property type="component" value="Unassembled WGS sequence"/>
</dbReference>